<proteinExistence type="predicted"/>
<feature type="compositionally biased region" description="Low complexity" evidence="6">
    <location>
        <begin position="332"/>
        <end position="346"/>
    </location>
</feature>
<evidence type="ECO:0000259" key="7">
    <source>
        <dbReference type="PROSITE" id="PS50023"/>
    </source>
</evidence>
<evidence type="ECO:0000256" key="5">
    <source>
        <dbReference type="PROSITE-ProRule" id="PRU00125"/>
    </source>
</evidence>
<evidence type="ECO:0000256" key="6">
    <source>
        <dbReference type="SAM" id="MobiDB-lite"/>
    </source>
</evidence>
<sequence length="682" mass="74553">MAIPRESMFLPTIKCSSCGREVEISMMGDHVCAPQAPELSPPPERYEAYTPYSPSSPEKTGRIPATLDVNVANHPFLRQGQLTPNSEPRSTSSINEMDCFFDDVPTPHEDDLILPSSRPIDRPGAYGGFGEKRHGPDFQPRSVSPNGGVNTTLFKRMDTIAPGPFDTIRSPSALSPSFPKEITEGGDKSDDFLSASPKEYFNSQRNERSTSPADNNSLSAPPQRPTRDDYEGFGRPFTADERLQPQPLGMMNRSDTFPKLAVRSEPPFRTPSAPGTKPELKGHASKPSMGPDTSRAPPPRKSLLHPSKSSKYSASVDLAAEFGVNNPYHTPSDSTSSGFSTFSHQSRGSSQTSQTISQPRRDPSDLSAMDGLMEDLESSMEALGTKDARAEAPPRDPSRARSSLAESPLELSPKVERPNSAPKDERQIEIPLQRSDTQPSLLYATSPQDHHHFDRVPELMRAHTLPPPTATPARKGSQDPVRSRGNCKACGLAITGKSISSADGRLTGKYHKACFVCTTCSEPFTSAEFYVLNDKPYCEHHYHKLNGSLCGSCEKGIEGQYLEDEFSIKYHVGCFRCLDCGRSLSEGYFEVDGKSYCERDAWRRVQQPYPSMKAPPGRSASGSRPPMMGLPGHPAQRMGPGMGLPRPPYGMPPPGNRLAPGPPGPPGPRPRMNKRNTRLGMM</sequence>
<feature type="compositionally biased region" description="Polar residues" evidence="6">
    <location>
        <begin position="201"/>
        <end position="220"/>
    </location>
</feature>
<feature type="domain" description="LIM zinc-binding" evidence="7">
    <location>
        <begin position="485"/>
        <end position="548"/>
    </location>
</feature>
<feature type="compositionally biased region" description="Basic and acidic residues" evidence="6">
    <location>
        <begin position="225"/>
        <end position="243"/>
    </location>
</feature>
<accession>A0A8H4PCF5</accession>
<feature type="region of interest" description="Disordered" evidence="6">
    <location>
        <begin position="462"/>
        <end position="482"/>
    </location>
</feature>
<evidence type="ECO:0000256" key="1">
    <source>
        <dbReference type="ARBA" id="ARBA00022723"/>
    </source>
</evidence>
<feature type="compositionally biased region" description="Low complexity" evidence="6">
    <location>
        <begin position="614"/>
        <end position="626"/>
    </location>
</feature>
<dbReference type="SUPFAM" id="SSF57716">
    <property type="entry name" value="Glucocorticoid receptor-like (DNA-binding domain)"/>
    <property type="match status" value="1"/>
</dbReference>
<dbReference type="EMBL" id="JAADJG010000085">
    <property type="protein sequence ID" value="KAF4455642.1"/>
    <property type="molecule type" value="Genomic_DNA"/>
</dbReference>
<evidence type="ECO:0000256" key="2">
    <source>
        <dbReference type="ARBA" id="ARBA00022737"/>
    </source>
</evidence>
<feature type="compositionally biased region" description="Polar residues" evidence="6">
    <location>
        <begin position="141"/>
        <end position="153"/>
    </location>
</feature>
<organism evidence="8 9">
    <name type="scientific">Fusarium austroafricanum</name>
    <dbReference type="NCBI Taxonomy" id="2364996"/>
    <lineage>
        <taxon>Eukaryota</taxon>
        <taxon>Fungi</taxon>
        <taxon>Dikarya</taxon>
        <taxon>Ascomycota</taxon>
        <taxon>Pezizomycotina</taxon>
        <taxon>Sordariomycetes</taxon>
        <taxon>Hypocreomycetidae</taxon>
        <taxon>Hypocreales</taxon>
        <taxon>Nectriaceae</taxon>
        <taxon>Fusarium</taxon>
        <taxon>Fusarium concolor species complex</taxon>
    </lineage>
</organism>
<dbReference type="AlphaFoldDB" id="A0A8H4PCF5"/>
<dbReference type="PANTHER" id="PTHR24207:SF2">
    <property type="entry name" value="ZYX102 PROTEIN"/>
    <property type="match status" value="1"/>
</dbReference>
<dbReference type="Pfam" id="PF00412">
    <property type="entry name" value="LIM"/>
    <property type="match status" value="2"/>
</dbReference>
<dbReference type="PROSITE" id="PS50023">
    <property type="entry name" value="LIM_DOMAIN_2"/>
    <property type="match status" value="2"/>
</dbReference>
<evidence type="ECO:0000313" key="9">
    <source>
        <dbReference type="Proteomes" id="UP000605986"/>
    </source>
</evidence>
<feature type="compositionally biased region" description="Basic and acidic residues" evidence="6">
    <location>
        <begin position="384"/>
        <end position="399"/>
    </location>
</feature>
<comment type="caution">
    <text evidence="8">The sequence shown here is derived from an EMBL/GenBank/DDBJ whole genome shotgun (WGS) entry which is preliminary data.</text>
</comment>
<dbReference type="FunFam" id="2.10.110.10:FF:000105">
    <property type="entry name" value="Similar to LIM domain-containing protein"/>
    <property type="match status" value="1"/>
</dbReference>
<feature type="compositionally biased region" description="Basic and acidic residues" evidence="6">
    <location>
        <begin position="413"/>
        <end position="428"/>
    </location>
</feature>
<dbReference type="OrthoDB" id="1112565at2759"/>
<dbReference type="GO" id="GO:0030695">
    <property type="term" value="F:GTPase regulator activity"/>
    <property type="evidence" value="ECO:0007669"/>
    <property type="project" value="UniProtKB-ARBA"/>
</dbReference>
<keyword evidence="9" id="KW-1185">Reference proteome</keyword>
<evidence type="ECO:0000256" key="4">
    <source>
        <dbReference type="ARBA" id="ARBA00023038"/>
    </source>
</evidence>
<evidence type="ECO:0000313" key="8">
    <source>
        <dbReference type="EMBL" id="KAF4455642.1"/>
    </source>
</evidence>
<dbReference type="PROSITE" id="PS00478">
    <property type="entry name" value="LIM_DOMAIN_1"/>
    <property type="match status" value="1"/>
</dbReference>
<feature type="region of interest" description="Disordered" evidence="6">
    <location>
        <begin position="608"/>
        <end position="682"/>
    </location>
</feature>
<keyword evidence="1 5" id="KW-0479">Metal-binding</keyword>
<dbReference type="InterPro" id="IPR001781">
    <property type="entry name" value="Znf_LIM"/>
</dbReference>
<feature type="compositionally biased region" description="Polar residues" evidence="6">
    <location>
        <begin position="347"/>
        <end position="358"/>
    </location>
</feature>
<reference evidence="8" key="1">
    <citation type="submission" date="2020-01" db="EMBL/GenBank/DDBJ databases">
        <title>Identification and distribution of gene clusters putatively required for synthesis of sphingolipid metabolism inhibitors in phylogenetically diverse species of the filamentous fungus Fusarium.</title>
        <authorList>
            <person name="Kim H.-S."/>
            <person name="Busman M."/>
            <person name="Brown D.W."/>
            <person name="Divon H."/>
            <person name="Uhlig S."/>
            <person name="Proctor R.H."/>
        </authorList>
    </citation>
    <scope>NUCLEOTIDE SEQUENCE</scope>
    <source>
        <strain evidence="8">NRRL 53441</strain>
    </source>
</reference>
<feature type="compositionally biased region" description="Basic residues" evidence="6">
    <location>
        <begin position="671"/>
        <end position="682"/>
    </location>
</feature>
<gene>
    <name evidence="8" type="ORF">F53441_2041</name>
</gene>
<dbReference type="Gene3D" id="2.10.110.10">
    <property type="entry name" value="Cysteine Rich Protein"/>
    <property type="match status" value="2"/>
</dbReference>
<feature type="compositionally biased region" description="Low complexity" evidence="6">
    <location>
        <begin position="402"/>
        <end position="412"/>
    </location>
</feature>
<name>A0A8H4PCF5_9HYPO</name>
<feature type="domain" description="LIM zinc-binding" evidence="7">
    <location>
        <begin position="549"/>
        <end position="607"/>
    </location>
</feature>
<feature type="compositionally biased region" description="Pro residues" evidence="6">
    <location>
        <begin position="645"/>
        <end position="669"/>
    </location>
</feature>
<keyword evidence="4 5" id="KW-0440">LIM domain</keyword>
<dbReference type="CDD" id="cd08368">
    <property type="entry name" value="LIM"/>
    <property type="match status" value="1"/>
</dbReference>
<dbReference type="PANTHER" id="PTHR24207">
    <property type="entry name" value="ZYX102 PROTEIN"/>
    <property type="match status" value="1"/>
</dbReference>
<dbReference type="SMART" id="SM00132">
    <property type="entry name" value="LIM"/>
    <property type="match status" value="2"/>
</dbReference>
<dbReference type="Proteomes" id="UP000605986">
    <property type="component" value="Unassembled WGS sequence"/>
</dbReference>
<protein>
    <submittedName>
        <fullName evidence="8">Paxillin-like protein 1</fullName>
    </submittedName>
</protein>
<feature type="region of interest" description="Disordered" evidence="6">
    <location>
        <begin position="111"/>
        <end position="435"/>
    </location>
</feature>
<keyword evidence="3 5" id="KW-0862">Zinc</keyword>
<dbReference type="GO" id="GO:0046872">
    <property type="term" value="F:metal ion binding"/>
    <property type="evidence" value="ECO:0007669"/>
    <property type="project" value="UniProtKB-KW"/>
</dbReference>
<keyword evidence="2" id="KW-0677">Repeat</keyword>
<dbReference type="CDD" id="cd09397">
    <property type="entry name" value="LIM1_UF1"/>
    <property type="match status" value="1"/>
</dbReference>
<evidence type="ECO:0000256" key="3">
    <source>
        <dbReference type="ARBA" id="ARBA00022833"/>
    </source>
</evidence>
<feature type="compositionally biased region" description="Basic and acidic residues" evidence="6">
    <location>
        <begin position="181"/>
        <end position="191"/>
    </location>
</feature>